<gene>
    <name evidence="8" type="ORF">PS467_34285</name>
</gene>
<dbReference type="Proteomes" id="UP001305606">
    <property type="component" value="Chromosome"/>
</dbReference>
<dbReference type="PIRSF" id="PIRSF000728">
    <property type="entry name" value="NAGK"/>
    <property type="match status" value="1"/>
</dbReference>
<dbReference type="PANTHER" id="PTHR23342">
    <property type="entry name" value="N-ACETYLGLUTAMATE SYNTHASE"/>
    <property type="match status" value="1"/>
</dbReference>
<evidence type="ECO:0000256" key="3">
    <source>
        <dbReference type="ARBA" id="ARBA00022741"/>
    </source>
</evidence>
<proteinExistence type="predicted"/>
<evidence type="ECO:0000313" key="8">
    <source>
        <dbReference type="EMBL" id="WNF00032.1"/>
    </source>
</evidence>
<dbReference type="NCBIfam" id="NF010659">
    <property type="entry name" value="PRK14058.1-1"/>
    <property type="match status" value="1"/>
</dbReference>
<evidence type="ECO:0000256" key="2">
    <source>
        <dbReference type="ARBA" id="ARBA00022679"/>
    </source>
</evidence>
<name>A0ABY9V5W3_9ACTN</name>
<keyword evidence="2" id="KW-0808">Transferase</keyword>
<organism evidence="8 9">
    <name type="scientific">Streptomyces luomodiensis</name>
    <dbReference type="NCBI Taxonomy" id="3026192"/>
    <lineage>
        <taxon>Bacteria</taxon>
        <taxon>Bacillati</taxon>
        <taxon>Actinomycetota</taxon>
        <taxon>Actinomycetes</taxon>
        <taxon>Kitasatosporales</taxon>
        <taxon>Streptomycetaceae</taxon>
        <taxon>Streptomyces</taxon>
    </lineage>
</organism>
<keyword evidence="5" id="KW-0067">ATP-binding</keyword>
<evidence type="ECO:0000259" key="7">
    <source>
        <dbReference type="Pfam" id="PF00696"/>
    </source>
</evidence>
<dbReference type="GO" id="GO:0016301">
    <property type="term" value="F:kinase activity"/>
    <property type="evidence" value="ECO:0007669"/>
    <property type="project" value="UniProtKB-KW"/>
</dbReference>
<feature type="domain" description="Aspartate/glutamate/uridylate kinase" evidence="7">
    <location>
        <begin position="4"/>
        <end position="250"/>
    </location>
</feature>
<dbReference type="InterPro" id="IPR036393">
    <property type="entry name" value="AceGlu_kinase-like_sf"/>
</dbReference>
<comment type="pathway">
    <text evidence="6">Amino-acid biosynthesis.</text>
</comment>
<dbReference type="Pfam" id="PF00696">
    <property type="entry name" value="AA_kinase"/>
    <property type="match status" value="1"/>
</dbReference>
<sequence>MAELTVVKCGGHTAVEPRAVCRDLAWLRSTGHRVVLVHGGSVDIDRFADRLGVPRRRLRATNGTVARHTDQAMLEVVQLALGGVVKPRFVSELAKVSVPAAGLTGMDAGLVLARRKAVTRTVVDGRVVVVRDNHAGLIERVNTPLLRQMLASDVVPVLSPPAITEDGAAVNVDADRMAAAVASALSATSLIMLTAAPGVLRDPHDEASVLPVCHVDGGTADAELAGGMAVKVHAGERALRTGVPRVVVADGRLDHPVRAAMEGGGTTLKRASDGVRRHG</sequence>
<evidence type="ECO:0000256" key="5">
    <source>
        <dbReference type="ARBA" id="ARBA00022840"/>
    </source>
</evidence>
<dbReference type="RefSeq" id="WP_311038463.1">
    <property type="nucleotide sequence ID" value="NZ_CP117522.1"/>
</dbReference>
<evidence type="ECO:0000256" key="1">
    <source>
        <dbReference type="ARBA" id="ARBA00022605"/>
    </source>
</evidence>
<protein>
    <submittedName>
        <fullName evidence="8">[LysW]-aminoadipate kinase</fullName>
    </submittedName>
</protein>
<reference evidence="8 9" key="1">
    <citation type="submission" date="2023-02" db="EMBL/GenBank/DDBJ databases">
        <title>Streptomyces sp. SCA4-21 with antifungal activity against Fusarium oxysporum f. sp. cubense, Streptomyces sp. SCA2-17 with antifungal activity against Fusarium oxysporum f. sp. cubense.</title>
        <authorList>
            <person name="Qi D."/>
        </authorList>
    </citation>
    <scope>NUCLEOTIDE SEQUENCE [LARGE SCALE GENOMIC DNA]</scope>
    <source>
        <strain evidence="8 9">SCA4-21</strain>
    </source>
</reference>
<evidence type="ECO:0000313" key="9">
    <source>
        <dbReference type="Proteomes" id="UP001305606"/>
    </source>
</evidence>
<dbReference type="PRINTS" id="PR00474">
    <property type="entry name" value="GLU5KINASE"/>
</dbReference>
<keyword evidence="1" id="KW-0028">Amino-acid biosynthesis</keyword>
<dbReference type="CDD" id="cd04238">
    <property type="entry name" value="AAK_NAGK-like"/>
    <property type="match status" value="1"/>
</dbReference>
<dbReference type="EMBL" id="CP117522">
    <property type="protein sequence ID" value="WNF00032.1"/>
    <property type="molecule type" value="Genomic_DNA"/>
</dbReference>
<accession>A0ABY9V5W3</accession>
<evidence type="ECO:0000256" key="6">
    <source>
        <dbReference type="ARBA" id="ARBA00029440"/>
    </source>
</evidence>
<keyword evidence="3" id="KW-0547">Nucleotide-binding</keyword>
<dbReference type="SUPFAM" id="SSF53633">
    <property type="entry name" value="Carbamate kinase-like"/>
    <property type="match status" value="1"/>
</dbReference>
<keyword evidence="4 8" id="KW-0418">Kinase</keyword>
<evidence type="ECO:0000256" key="4">
    <source>
        <dbReference type="ARBA" id="ARBA00022777"/>
    </source>
</evidence>
<dbReference type="NCBIfam" id="TIGR00761">
    <property type="entry name" value="argB"/>
    <property type="match status" value="1"/>
</dbReference>
<keyword evidence="9" id="KW-1185">Reference proteome</keyword>
<dbReference type="InterPro" id="IPR001048">
    <property type="entry name" value="Asp/Glu/Uridylate_kinase"/>
</dbReference>
<dbReference type="Gene3D" id="3.40.1160.10">
    <property type="entry name" value="Acetylglutamate kinase-like"/>
    <property type="match status" value="1"/>
</dbReference>
<dbReference type="InterPro" id="IPR001057">
    <property type="entry name" value="Glu/AcGlu_kinase"/>
</dbReference>
<dbReference type="InterPro" id="IPR004662">
    <property type="entry name" value="AcgluKinase_fam"/>
</dbReference>
<dbReference type="PANTHER" id="PTHR23342:SF20">
    <property type="entry name" value="[LYSW]-AMINOADIPATE KINASE"/>
    <property type="match status" value="1"/>
</dbReference>